<gene>
    <name evidence="3" type="ORF">R3P38DRAFT_3368450</name>
</gene>
<proteinExistence type="predicted"/>
<evidence type="ECO:0000256" key="1">
    <source>
        <dbReference type="SAM" id="MobiDB-lite"/>
    </source>
</evidence>
<organism evidence="3 4">
    <name type="scientific">Favolaschia claudopus</name>
    <dbReference type="NCBI Taxonomy" id="2862362"/>
    <lineage>
        <taxon>Eukaryota</taxon>
        <taxon>Fungi</taxon>
        <taxon>Dikarya</taxon>
        <taxon>Basidiomycota</taxon>
        <taxon>Agaricomycotina</taxon>
        <taxon>Agaricomycetes</taxon>
        <taxon>Agaricomycetidae</taxon>
        <taxon>Agaricales</taxon>
        <taxon>Marasmiineae</taxon>
        <taxon>Mycenaceae</taxon>
        <taxon>Favolaschia</taxon>
    </lineage>
</organism>
<keyword evidence="4" id="KW-1185">Reference proteome</keyword>
<dbReference type="EMBL" id="JAWWNJ010000083">
    <property type="protein sequence ID" value="KAK7001576.1"/>
    <property type="molecule type" value="Genomic_DNA"/>
</dbReference>
<dbReference type="AlphaFoldDB" id="A0AAW0A670"/>
<feature type="region of interest" description="Disordered" evidence="1">
    <location>
        <begin position="198"/>
        <end position="237"/>
    </location>
</feature>
<dbReference type="Proteomes" id="UP001362999">
    <property type="component" value="Unassembled WGS sequence"/>
</dbReference>
<evidence type="ECO:0000256" key="2">
    <source>
        <dbReference type="SAM" id="SignalP"/>
    </source>
</evidence>
<feature type="chain" id="PRO_5043698792" evidence="2">
    <location>
        <begin position="22"/>
        <end position="289"/>
    </location>
</feature>
<accession>A0AAW0A670</accession>
<comment type="caution">
    <text evidence="3">The sequence shown here is derived from an EMBL/GenBank/DDBJ whole genome shotgun (WGS) entry which is preliminary data.</text>
</comment>
<protein>
    <submittedName>
        <fullName evidence="3">Uncharacterized protein</fullName>
    </submittedName>
</protein>
<reference evidence="3 4" key="1">
    <citation type="journal article" date="2024" name="J Genomics">
        <title>Draft genome sequencing and assembly of Favolaschia claudopus CIRM-BRFM 2984 isolated from oak limbs.</title>
        <authorList>
            <person name="Navarro D."/>
            <person name="Drula E."/>
            <person name="Chaduli D."/>
            <person name="Cazenave R."/>
            <person name="Ahrendt S."/>
            <person name="Wang J."/>
            <person name="Lipzen A."/>
            <person name="Daum C."/>
            <person name="Barry K."/>
            <person name="Grigoriev I.V."/>
            <person name="Favel A."/>
            <person name="Rosso M.N."/>
            <person name="Martin F."/>
        </authorList>
    </citation>
    <scope>NUCLEOTIDE SEQUENCE [LARGE SCALE GENOMIC DNA]</scope>
    <source>
        <strain evidence="3 4">CIRM-BRFM 2984</strain>
    </source>
</reference>
<sequence length="289" mass="30121">MHSILLLAVSIGLLGSSFSVAAPQIVTLKHIELPGELVGPSRTEISALGPANAQGATTYVEVVELSSLVKILPTLTTTLLSTPTTLTQTFVEDASGVTGTVIDFVADGVQTAIVEECQFGEGKCEVAGFTTGLAVPFTTLTAPSPGSTGASKSGGGEVTAPATRMSVILPFAMLVGGFKQACEICSCISSGRRRIYGRSPQAAEPRASMRANGSRGGRGRWYKDARQKEDDGGGMVGEEDNGCVEGRHVMTQARVVGLSATDVEEGGGLAEVLDVRQLDVFVEKSWREQ</sequence>
<feature type="compositionally biased region" description="Basic and acidic residues" evidence="1">
    <location>
        <begin position="221"/>
        <end position="231"/>
    </location>
</feature>
<evidence type="ECO:0000313" key="3">
    <source>
        <dbReference type="EMBL" id="KAK7001576.1"/>
    </source>
</evidence>
<feature type="signal peptide" evidence="2">
    <location>
        <begin position="1"/>
        <end position="21"/>
    </location>
</feature>
<keyword evidence="2" id="KW-0732">Signal</keyword>
<name>A0AAW0A670_9AGAR</name>
<evidence type="ECO:0000313" key="4">
    <source>
        <dbReference type="Proteomes" id="UP001362999"/>
    </source>
</evidence>